<dbReference type="Proteomes" id="UP000249061">
    <property type="component" value="Unassembled WGS sequence"/>
</dbReference>
<dbReference type="SUPFAM" id="SSF54534">
    <property type="entry name" value="FKBP-like"/>
    <property type="match status" value="1"/>
</dbReference>
<dbReference type="Gene3D" id="3.10.50.30">
    <property type="entry name" value="Transcription elongation factor, GreA/GreB, C-terminal domain"/>
    <property type="match status" value="1"/>
</dbReference>
<sequence>MSHSYARDMDKVFLTSQLAGKLKNLYEQALRSATDARTDARSGAPRAVNLAAATRNRLEAAQAAWEAVADFKPTPLLKGERIKLGSLVEVEDGEGGKTLFIAPAGAGEELEGPGGDGLFQVVTPVSPLGKGLLGKKVGDVVEVMVKGELTEWDITWAA</sequence>
<comment type="caution">
    <text evidence="2">The sequence shown here is derived from an EMBL/GenBank/DDBJ whole genome shotgun (WGS) entry which is preliminary data.</text>
</comment>
<name>A0A2W5U8T8_9BACT</name>
<dbReference type="Pfam" id="PF01272">
    <property type="entry name" value="GreA_GreB"/>
    <property type="match status" value="1"/>
</dbReference>
<dbReference type="InterPro" id="IPR036953">
    <property type="entry name" value="GreA/GreB_C_sf"/>
</dbReference>
<feature type="domain" description="Transcription elongation factor GreA/GreB C-terminal" evidence="1">
    <location>
        <begin position="121"/>
        <end position="154"/>
    </location>
</feature>
<dbReference type="GO" id="GO:0032784">
    <property type="term" value="P:regulation of DNA-templated transcription elongation"/>
    <property type="evidence" value="ECO:0007669"/>
    <property type="project" value="InterPro"/>
</dbReference>
<proteinExistence type="predicted"/>
<dbReference type="GO" id="GO:0003677">
    <property type="term" value="F:DNA binding"/>
    <property type="evidence" value="ECO:0007669"/>
    <property type="project" value="InterPro"/>
</dbReference>
<accession>A0A2W5U8T8</accession>
<dbReference type="InterPro" id="IPR001437">
    <property type="entry name" value="Tscrpt_elong_fac_GreA/B_C"/>
</dbReference>
<dbReference type="EMBL" id="QFQP01000045">
    <property type="protein sequence ID" value="PZR05358.1"/>
    <property type="molecule type" value="Genomic_DNA"/>
</dbReference>
<gene>
    <name evidence="2" type="ORF">DI536_32305</name>
</gene>
<organism evidence="2 3">
    <name type="scientific">Archangium gephyra</name>
    <dbReference type="NCBI Taxonomy" id="48"/>
    <lineage>
        <taxon>Bacteria</taxon>
        <taxon>Pseudomonadati</taxon>
        <taxon>Myxococcota</taxon>
        <taxon>Myxococcia</taxon>
        <taxon>Myxococcales</taxon>
        <taxon>Cystobacterineae</taxon>
        <taxon>Archangiaceae</taxon>
        <taxon>Archangium</taxon>
    </lineage>
</organism>
<protein>
    <recommendedName>
        <fullName evidence="1">Transcription elongation factor GreA/GreB C-terminal domain-containing protein</fullName>
    </recommendedName>
</protein>
<evidence type="ECO:0000313" key="2">
    <source>
        <dbReference type="EMBL" id="PZR05358.1"/>
    </source>
</evidence>
<reference evidence="2 3" key="1">
    <citation type="submission" date="2017-08" db="EMBL/GenBank/DDBJ databases">
        <title>Infants hospitalized years apart are colonized by the same room-sourced microbial strains.</title>
        <authorList>
            <person name="Brooks B."/>
            <person name="Olm M.R."/>
            <person name="Firek B.A."/>
            <person name="Baker R."/>
            <person name="Thomas B.C."/>
            <person name="Morowitz M.J."/>
            <person name="Banfield J.F."/>
        </authorList>
    </citation>
    <scope>NUCLEOTIDE SEQUENCE [LARGE SCALE GENOMIC DNA]</scope>
    <source>
        <strain evidence="2">S2_003_000_R2_14</strain>
    </source>
</reference>
<evidence type="ECO:0000259" key="1">
    <source>
        <dbReference type="Pfam" id="PF01272"/>
    </source>
</evidence>
<dbReference type="AlphaFoldDB" id="A0A2W5U8T8"/>
<evidence type="ECO:0000313" key="3">
    <source>
        <dbReference type="Proteomes" id="UP000249061"/>
    </source>
</evidence>